<dbReference type="InterPro" id="IPR032675">
    <property type="entry name" value="LRR_dom_sf"/>
</dbReference>
<sequence>MPIHWSLLEQGHWLSEKTRMSFQTPPSLLDLAVQSLVRNEALAISALEELPGLLFPPLFLEAFTRRHRRVLTAMVQAWPFTRLPLGSLMKTGDLKTLKAVLDGLDALLAQKVRPRRWNLQVLELGDVDGDFRSVWYGGAECSSEAMKKRRTTNDSAGTGRQRPVVVSADLSLTEGNLDPCLTYLVQWVRNRKDALHLCCRKLVISEIAFLNVSEVLEVVDLDCVREVEVDCSPELSPEPVFAPYLGQMSNLGKLVLCNIFVCPLSSPKEKEQIVARFTSQLFKLHNLRELAVYTGSFLVFCLHQVLRCLETPLETFLMTKCLLSTSDWENLSSWPSISQLKELRLGGIILAHLSPEPLSLLLEKIAATVQSLFLENCGIMDSQLNVIVPALSRCCQLTTLSFRGNFLSRASLEHLLRHTARLSKLRLEVYPAPLESYDARGVLDSRKYEQFRAELTEILRGIRKPKKIVF</sequence>
<dbReference type="GO" id="GO:0043066">
    <property type="term" value="P:negative regulation of apoptotic process"/>
    <property type="evidence" value="ECO:0007669"/>
    <property type="project" value="InterPro"/>
</dbReference>
<proteinExistence type="inferred from homology"/>
<evidence type="ECO:0000256" key="1">
    <source>
        <dbReference type="ARBA" id="ARBA00009608"/>
    </source>
</evidence>
<comment type="similarity">
    <text evidence="1">Belongs to the PRAME family.</text>
</comment>
<dbReference type="OMA" id="FCHEKTI"/>
<dbReference type="GO" id="GO:0005737">
    <property type="term" value="C:cytoplasm"/>
    <property type="evidence" value="ECO:0007669"/>
    <property type="project" value="TreeGrafter"/>
</dbReference>
<evidence type="ECO:0000313" key="4">
    <source>
        <dbReference type="Ensembl" id="ENSOGAP00000000242.2"/>
    </source>
</evidence>
<keyword evidence="5" id="KW-1185">Reference proteome</keyword>
<protein>
    <submittedName>
        <fullName evidence="4">Uncharacterized protein</fullName>
    </submittedName>
</protein>
<dbReference type="STRING" id="30611.ENSOGAP00000000242"/>
<reference evidence="4" key="2">
    <citation type="submission" date="2025-08" db="UniProtKB">
        <authorList>
            <consortium name="Ensembl"/>
        </authorList>
    </citation>
    <scope>IDENTIFICATION</scope>
</reference>
<dbReference type="InterPro" id="IPR050694">
    <property type="entry name" value="LRRC14/PRAME"/>
</dbReference>
<keyword evidence="2" id="KW-0433">Leucine-rich repeat</keyword>
<dbReference type="AlphaFoldDB" id="H0WG31"/>
<keyword evidence="3" id="KW-0677">Repeat</keyword>
<dbReference type="SUPFAM" id="SSF52047">
    <property type="entry name" value="RNI-like"/>
    <property type="match status" value="1"/>
</dbReference>
<dbReference type="Gene3D" id="3.80.10.10">
    <property type="entry name" value="Ribonuclease Inhibitor"/>
    <property type="match status" value="1"/>
</dbReference>
<accession>H0WG31</accession>
<dbReference type="eggNOG" id="ENOG502QWSJ">
    <property type="taxonomic scope" value="Eukaryota"/>
</dbReference>
<dbReference type="PIRSF" id="PIRSF038286">
    <property type="entry name" value="PRAME"/>
    <property type="match status" value="1"/>
</dbReference>
<dbReference type="Proteomes" id="UP000005225">
    <property type="component" value="Unassembled WGS sequence"/>
</dbReference>
<evidence type="ECO:0000256" key="3">
    <source>
        <dbReference type="ARBA" id="ARBA00022737"/>
    </source>
</evidence>
<evidence type="ECO:0000313" key="5">
    <source>
        <dbReference type="Proteomes" id="UP000005225"/>
    </source>
</evidence>
<dbReference type="InterPro" id="IPR026271">
    <property type="entry name" value="PRAME"/>
</dbReference>
<dbReference type="GO" id="GO:0045892">
    <property type="term" value="P:negative regulation of DNA-templated transcription"/>
    <property type="evidence" value="ECO:0007669"/>
    <property type="project" value="InterPro"/>
</dbReference>
<dbReference type="InParanoid" id="H0WG31"/>
<name>H0WG31_OTOGA</name>
<dbReference type="PANTHER" id="PTHR14224:SF19">
    <property type="entry name" value="PRAME FAMILY MEMBER 11-RELATED"/>
    <property type="match status" value="1"/>
</dbReference>
<reference evidence="4" key="3">
    <citation type="submission" date="2025-09" db="UniProtKB">
        <authorList>
            <consortium name="Ensembl"/>
        </authorList>
    </citation>
    <scope>IDENTIFICATION</scope>
</reference>
<dbReference type="HOGENOM" id="CLU_039635_2_1_1"/>
<reference evidence="5" key="1">
    <citation type="submission" date="2011-03" db="EMBL/GenBank/DDBJ databases">
        <title>Version 3 of the genome sequence of Otolemur garnettii (Bushbaby).</title>
        <authorList>
            <consortium name="The Broad Institute Genome Sequencing Platform"/>
            <person name="Di Palma F."/>
            <person name="Johnson J."/>
            <person name="Lander E.S."/>
            <person name="Lindblad-Toh K."/>
            <person name="Jaffe D.B."/>
            <person name="Gnerre S."/>
            <person name="MacCallum I."/>
            <person name="Przybylski D."/>
            <person name="Ribeiro F.J."/>
            <person name="Burton J.N."/>
            <person name="Walker B.J."/>
            <person name="Sharpe T."/>
            <person name="Hall G."/>
        </authorList>
    </citation>
    <scope>NUCLEOTIDE SEQUENCE [LARGE SCALE GENOMIC DNA]</scope>
</reference>
<evidence type="ECO:0000256" key="2">
    <source>
        <dbReference type="ARBA" id="ARBA00022614"/>
    </source>
</evidence>
<dbReference type="GO" id="GO:0045596">
    <property type="term" value="P:negative regulation of cell differentiation"/>
    <property type="evidence" value="ECO:0007669"/>
    <property type="project" value="InterPro"/>
</dbReference>
<organism evidence="4 5">
    <name type="scientific">Otolemur garnettii</name>
    <name type="common">Small-eared galago</name>
    <name type="synonym">Garnett's greater bushbaby</name>
    <dbReference type="NCBI Taxonomy" id="30611"/>
    <lineage>
        <taxon>Eukaryota</taxon>
        <taxon>Metazoa</taxon>
        <taxon>Chordata</taxon>
        <taxon>Craniata</taxon>
        <taxon>Vertebrata</taxon>
        <taxon>Euteleostomi</taxon>
        <taxon>Mammalia</taxon>
        <taxon>Eutheria</taxon>
        <taxon>Euarchontoglires</taxon>
        <taxon>Primates</taxon>
        <taxon>Strepsirrhini</taxon>
        <taxon>Lorisiformes</taxon>
        <taxon>Galagidae</taxon>
        <taxon>Otolemur</taxon>
    </lineage>
</organism>
<dbReference type="GeneTree" id="ENSGT01030000234531"/>
<dbReference type="GO" id="GO:0008284">
    <property type="term" value="P:positive regulation of cell population proliferation"/>
    <property type="evidence" value="ECO:0007669"/>
    <property type="project" value="InterPro"/>
</dbReference>
<dbReference type="PANTHER" id="PTHR14224">
    <property type="entry name" value="SIMILAR TO PREFERENTIALLY EXPRESSED ANTIGEN IN MELANOMA-LIKE 3"/>
    <property type="match status" value="1"/>
</dbReference>
<dbReference type="EMBL" id="AAQR03101577">
    <property type="status" value="NOT_ANNOTATED_CDS"/>
    <property type="molecule type" value="Genomic_DNA"/>
</dbReference>
<dbReference type="Ensembl" id="ENSOGAT00000000274.2">
    <property type="protein sequence ID" value="ENSOGAP00000000242.2"/>
    <property type="gene ID" value="ENSOGAG00000000273.2"/>
</dbReference>